<comment type="similarity">
    <text evidence="2 12">Belongs to the RNA methyltransferase RsmE family.</text>
</comment>
<dbReference type="PIRSF" id="PIRSF015601">
    <property type="entry name" value="MTase_slr0722"/>
    <property type="match status" value="1"/>
</dbReference>
<dbReference type="InterPro" id="IPR015947">
    <property type="entry name" value="PUA-like_sf"/>
</dbReference>
<keyword evidence="16" id="KW-1185">Reference proteome</keyword>
<name>A0ABN2TGJ8_9MICO</name>
<dbReference type="SUPFAM" id="SSF88697">
    <property type="entry name" value="PUA domain-like"/>
    <property type="match status" value="1"/>
</dbReference>
<dbReference type="PANTHER" id="PTHR30027:SF3">
    <property type="entry name" value="16S RRNA (URACIL(1498)-N(3))-METHYLTRANSFERASE"/>
    <property type="match status" value="1"/>
</dbReference>
<dbReference type="NCBIfam" id="NF008693">
    <property type="entry name" value="PRK11713.2-3"/>
    <property type="match status" value="1"/>
</dbReference>
<reference evidence="15 16" key="1">
    <citation type="journal article" date="2019" name="Int. J. Syst. Evol. Microbiol.">
        <title>The Global Catalogue of Microorganisms (GCM) 10K type strain sequencing project: providing services to taxonomists for standard genome sequencing and annotation.</title>
        <authorList>
            <consortium name="The Broad Institute Genomics Platform"/>
            <consortium name="The Broad Institute Genome Sequencing Center for Infectious Disease"/>
            <person name="Wu L."/>
            <person name="Ma J."/>
        </authorList>
    </citation>
    <scope>NUCLEOTIDE SEQUENCE [LARGE SCALE GENOMIC DNA]</scope>
    <source>
        <strain evidence="15 16">JCM 14546</strain>
    </source>
</reference>
<keyword evidence="9 12" id="KW-0949">S-adenosyl-L-methionine</keyword>
<dbReference type="InterPro" id="IPR046886">
    <property type="entry name" value="RsmE_MTase_dom"/>
</dbReference>
<protein>
    <recommendedName>
        <fullName evidence="4 12">Ribosomal RNA small subunit methyltransferase E</fullName>
        <ecNumber evidence="3 12">2.1.1.193</ecNumber>
    </recommendedName>
</protein>
<dbReference type="InterPro" id="IPR006700">
    <property type="entry name" value="RsmE"/>
</dbReference>
<dbReference type="NCBIfam" id="TIGR00046">
    <property type="entry name" value="RsmE family RNA methyltransferase"/>
    <property type="match status" value="1"/>
</dbReference>
<evidence type="ECO:0000256" key="4">
    <source>
        <dbReference type="ARBA" id="ARBA00013673"/>
    </source>
</evidence>
<evidence type="ECO:0000256" key="10">
    <source>
        <dbReference type="ARBA" id="ARBA00025699"/>
    </source>
</evidence>
<evidence type="ECO:0000256" key="11">
    <source>
        <dbReference type="ARBA" id="ARBA00047944"/>
    </source>
</evidence>
<dbReference type="RefSeq" id="WP_344309139.1">
    <property type="nucleotide sequence ID" value="NZ_BAAANO010000017.1"/>
</dbReference>
<comment type="function">
    <text evidence="10 12">Specifically methylates the N3 position of the uracil ring of uridine 1498 (m3U1498) in 16S rRNA. Acts on the fully assembled 30S ribosomal subunit.</text>
</comment>
<dbReference type="InterPro" id="IPR029026">
    <property type="entry name" value="tRNA_m1G_MTases_N"/>
</dbReference>
<dbReference type="Proteomes" id="UP001500755">
    <property type="component" value="Unassembled WGS sequence"/>
</dbReference>
<dbReference type="EC" id="2.1.1.193" evidence="3 12"/>
<dbReference type="Gene3D" id="3.40.1280.10">
    <property type="match status" value="1"/>
</dbReference>
<evidence type="ECO:0000256" key="1">
    <source>
        <dbReference type="ARBA" id="ARBA00004496"/>
    </source>
</evidence>
<keyword evidence="5 12" id="KW-0963">Cytoplasm</keyword>
<evidence type="ECO:0000256" key="3">
    <source>
        <dbReference type="ARBA" id="ARBA00012328"/>
    </source>
</evidence>
<feature type="domain" description="Ribosomal RNA small subunit methyltransferase E methyltransferase" evidence="13">
    <location>
        <begin position="88"/>
        <end position="250"/>
    </location>
</feature>
<dbReference type="SUPFAM" id="SSF75217">
    <property type="entry name" value="alpha/beta knot"/>
    <property type="match status" value="1"/>
</dbReference>
<evidence type="ECO:0000256" key="9">
    <source>
        <dbReference type="ARBA" id="ARBA00022691"/>
    </source>
</evidence>
<feature type="domain" description="Ribosomal RNA small subunit methyltransferase E PUA-like" evidence="14">
    <location>
        <begin position="32"/>
        <end position="76"/>
    </location>
</feature>
<dbReference type="Pfam" id="PF04452">
    <property type="entry name" value="Methyltrans_RNA"/>
    <property type="match status" value="1"/>
</dbReference>
<evidence type="ECO:0000313" key="15">
    <source>
        <dbReference type="EMBL" id="GAA2008777.1"/>
    </source>
</evidence>
<evidence type="ECO:0000259" key="14">
    <source>
        <dbReference type="Pfam" id="PF20260"/>
    </source>
</evidence>
<dbReference type="Pfam" id="PF20260">
    <property type="entry name" value="PUA_4"/>
    <property type="match status" value="1"/>
</dbReference>
<evidence type="ECO:0000256" key="2">
    <source>
        <dbReference type="ARBA" id="ARBA00005528"/>
    </source>
</evidence>
<proteinExistence type="inferred from homology"/>
<dbReference type="InterPro" id="IPR046887">
    <property type="entry name" value="RsmE_PUA-like"/>
</dbReference>
<dbReference type="CDD" id="cd18084">
    <property type="entry name" value="RsmE-like"/>
    <property type="match status" value="1"/>
</dbReference>
<organism evidence="15 16">
    <name type="scientific">Brevibacterium samyangense</name>
    <dbReference type="NCBI Taxonomy" id="366888"/>
    <lineage>
        <taxon>Bacteria</taxon>
        <taxon>Bacillati</taxon>
        <taxon>Actinomycetota</taxon>
        <taxon>Actinomycetes</taxon>
        <taxon>Micrococcales</taxon>
        <taxon>Brevibacteriaceae</taxon>
        <taxon>Brevibacterium</taxon>
    </lineage>
</organism>
<evidence type="ECO:0000259" key="13">
    <source>
        <dbReference type="Pfam" id="PF04452"/>
    </source>
</evidence>
<dbReference type="InterPro" id="IPR029028">
    <property type="entry name" value="Alpha/beta_knot_MTases"/>
</dbReference>
<evidence type="ECO:0000256" key="7">
    <source>
        <dbReference type="ARBA" id="ARBA00022603"/>
    </source>
</evidence>
<evidence type="ECO:0000256" key="8">
    <source>
        <dbReference type="ARBA" id="ARBA00022679"/>
    </source>
</evidence>
<evidence type="ECO:0000256" key="6">
    <source>
        <dbReference type="ARBA" id="ARBA00022552"/>
    </source>
</evidence>
<dbReference type="PANTHER" id="PTHR30027">
    <property type="entry name" value="RIBOSOMAL RNA SMALL SUBUNIT METHYLTRANSFERASE E"/>
    <property type="match status" value="1"/>
</dbReference>
<sequence>MTLPVFLAPELVARTADGTPAPSAGTALALGAEVASHAVKVRRMAVGEDLDVTDGAGLRVRGTLTAAAPDSLVLTVTAVTQEPVATPSLVLLQALAKQDRDLQAIEAATEVGVDAVIPWAAQRSIADWPAKKAGKMAAKWENTLRAAALQARRVHVPALHALVRGDRAAKGFGPGDLVLVLHEEASVPVPTALADVPEGTERIVLVVGPEGGITEAEVAAFTAAGARIVRLGPTVLRASSAGPVGLALVQTLLGRWA</sequence>
<evidence type="ECO:0000256" key="5">
    <source>
        <dbReference type="ARBA" id="ARBA00022490"/>
    </source>
</evidence>
<keyword evidence="7 12" id="KW-0489">Methyltransferase</keyword>
<keyword evidence="8 12" id="KW-0808">Transferase</keyword>
<comment type="caution">
    <text evidence="15">The sequence shown here is derived from an EMBL/GenBank/DDBJ whole genome shotgun (WGS) entry which is preliminary data.</text>
</comment>
<evidence type="ECO:0000256" key="12">
    <source>
        <dbReference type="PIRNR" id="PIRNR015601"/>
    </source>
</evidence>
<dbReference type="EMBL" id="BAAANO010000017">
    <property type="protein sequence ID" value="GAA2008777.1"/>
    <property type="molecule type" value="Genomic_DNA"/>
</dbReference>
<accession>A0ABN2TGJ8</accession>
<comment type="subcellular location">
    <subcellularLocation>
        <location evidence="1 12">Cytoplasm</location>
    </subcellularLocation>
</comment>
<evidence type="ECO:0000313" key="16">
    <source>
        <dbReference type="Proteomes" id="UP001500755"/>
    </source>
</evidence>
<comment type="catalytic activity">
    <reaction evidence="11 12">
        <text>uridine(1498) in 16S rRNA + S-adenosyl-L-methionine = N(3)-methyluridine(1498) in 16S rRNA + S-adenosyl-L-homocysteine + H(+)</text>
        <dbReference type="Rhea" id="RHEA:42920"/>
        <dbReference type="Rhea" id="RHEA-COMP:10283"/>
        <dbReference type="Rhea" id="RHEA-COMP:10284"/>
        <dbReference type="ChEBI" id="CHEBI:15378"/>
        <dbReference type="ChEBI" id="CHEBI:57856"/>
        <dbReference type="ChEBI" id="CHEBI:59789"/>
        <dbReference type="ChEBI" id="CHEBI:65315"/>
        <dbReference type="ChEBI" id="CHEBI:74502"/>
        <dbReference type="EC" id="2.1.1.193"/>
    </reaction>
</comment>
<keyword evidence="6 12" id="KW-0698">rRNA processing</keyword>
<gene>
    <name evidence="15" type="ORF">GCM10009755_19150</name>
</gene>